<organism evidence="2 3">
    <name type="scientific">Bacillus thermotolerans</name>
    <name type="common">Quasibacillus thermotolerans</name>
    <dbReference type="NCBI Taxonomy" id="1221996"/>
    <lineage>
        <taxon>Bacteria</taxon>
        <taxon>Bacillati</taxon>
        <taxon>Bacillota</taxon>
        <taxon>Bacilli</taxon>
        <taxon>Bacillales</taxon>
        <taxon>Bacillaceae</taxon>
        <taxon>Bacillus</taxon>
    </lineage>
</organism>
<proteinExistence type="predicted"/>
<keyword evidence="1" id="KW-0472">Membrane</keyword>
<keyword evidence="3" id="KW-1185">Reference proteome</keyword>
<accession>A0A0F5HWQ8</accession>
<evidence type="ECO:0000313" key="3">
    <source>
        <dbReference type="Proteomes" id="UP000031563"/>
    </source>
</evidence>
<sequence>MARNNVDKEKRKRKTSKGDAVSDIAEILLYIPEILVFPFKVIMWILRVIKRSIGSVFDSL</sequence>
<dbReference type="EMBL" id="JWIR02000051">
    <property type="protein sequence ID" value="KKB37716.1"/>
    <property type="molecule type" value="Genomic_DNA"/>
</dbReference>
<evidence type="ECO:0000313" key="2">
    <source>
        <dbReference type="EMBL" id="KKB37716.1"/>
    </source>
</evidence>
<dbReference type="AlphaFoldDB" id="A0A0F5HWQ8"/>
<keyword evidence="1" id="KW-1133">Transmembrane helix</keyword>
<evidence type="ECO:0000256" key="1">
    <source>
        <dbReference type="SAM" id="Phobius"/>
    </source>
</evidence>
<feature type="transmembrane region" description="Helical" evidence="1">
    <location>
        <begin position="27"/>
        <end position="46"/>
    </location>
</feature>
<protein>
    <submittedName>
        <fullName evidence="2">Uncharacterized protein</fullName>
    </submittedName>
</protein>
<dbReference type="STRING" id="1221996.QY95_02826"/>
<dbReference type="Proteomes" id="UP000031563">
    <property type="component" value="Unassembled WGS sequence"/>
</dbReference>
<reference evidence="2" key="1">
    <citation type="submission" date="2015-02" db="EMBL/GenBank/DDBJ databases">
        <title>Genome Assembly of Bacillaceae bacterium MTCC 8252.</title>
        <authorList>
            <person name="Verma A."/>
            <person name="Khatri I."/>
            <person name="Mual P."/>
            <person name="Subramanian S."/>
            <person name="Krishnamurthi S."/>
        </authorList>
    </citation>
    <scope>NUCLEOTIDE SEQUENCE [LARGE SCALE GENOMIC DNA]</scope>
    <source>
        <strain evidence="2">MTCC 8252</strain>
    </source>
</reference>
<gene>
    <name evidence="2" type="ORF">QY95_02826</name>
</gene>
<name>A0A0F5HWQ8_BACTR</name>
<dbReference type="RefSeq" id="WP_040047714.1">
    <property type="nucleotide sequence ID" value="NZ_JWIR02000051.1"/>
</dbReference>
<keyword evidence="1" id="KW-0812">Transmembrane</keyword>
<comment type="caution">
    <text evidence="2">The sequence shown here is derived from an EMBL/GenBank/DDBJ whole genome shotgun (WGS) entry which is preliminary data.</text>
</comment>